<gene>
    <name evidence="1" type="ORF">S01H4_38404</name>
</gene>
<dbReference type="AlphaFoldDB" id="X1E9A1"/>
<organism evidence="1">
    <name type="scientific">marine sediment metagenome</name>
    <dbReference type="NCBI Taxonomy" id="412755"/>
    <lineage>
        <taxon>unclassified sequences</taxon>
        <taxon>metagenomes</taxon>
        <taxon>ecological metagenomes</taxon>
    </lineage>
</organism>
<evidence type="ECO:0000313" key="1">
    <source>
        <dbReference type="EMBL" id="GAH05228.1"/>
    </source>
</evidence>
<dbReference type="EMBL" id="BART01020709">
    <property type="protein sequence ID" value="GAH05228.1"/>
    <property type="molecule type" value="Genomic_DNA"/>
</dbReference>
<sequence>MKRNRIRFVRKKCPCGNSVIYPDEYCSYECSILYKTHSNDESNTKTRLLQVRDVGIGQIKHTRK</sequence>
<comment type="caution">
    <text evidence="1">The sequence shown here is derived from an EMBL/GenBank/DDBJ whole genome shotgun (WGS) entry which is preliminary data.</text>
</comment>
<reference evidence="1" key="1">
    <citation type="journal article" date="2014" name="Front. Microbiol.">
        <title>High frequency of phylogenetically diverse reductive dehalogenase-homologous genes in deep subseafloor sedimentary metagenomes.</title>
        <authorList>
            <person name="Kawai M."/>
            <person name="Futagami T."/>
            <person name="Toyoda A."/>
            <person name="Takaki Y."/>
            <person name="Nishi S."/>
            <person name="Hori S."/>
            <person name="Arai W."/>
            <person name="Tsubouchi T."/>
            <person name="Morono Y."/>
            <person name="Uchiyama I."/>
            <person name="Ito T."/>
            <person name="Fujiyama A."/>
            <person name="Inagaki F."/>
            <person name="Takami H."/>
        </authorList>
    </citation>
    <scope>NUCLEOTIDE SEQUENCE</scope>
    <source>
        <strain evidence="1">Expedition CK06-06</strain>
    </source>
</reference>
<protein>
    <submittedName>
        <fullName evidence="1">Uncharacterized protein</fullName>
    </submittedName>
</protein>
<proteinExistence type="predicted"/>
<accession>X1E9A1</accession>
<name>X1E9A1_9ZZZZ</name>